<feature type="compositionally biased region" description="Polar residues" evidence="4">
    <location>
        <begin position="1"/>
        <end position="13"/>
    </location>
</feature>
<dbReference type="InterPro" id="IPR019775">
    <property type="entry name" value="WD40_repeat_CS"/>
</dbReference>
<dbReference type="PROSITE" id="PS00678">
    <property type="entry name" value="WD_REPEATS_1"/>
    <property type="match status" value="3"/>
</dbReference>
<feature type="domain" description="Arm-like repeat" evidence="5">
    <location>
        <begin position="184"/>
        <end position="462"/>
    </location>
</feature>
<dbReference type="PROSITE" id="PS50082">
    <property type="entry name" value="WD_REPEATS_2"/>
    <property type="match status" value="6"/>
</dbReference>
<dbReference type="SUPFAM" id="SSF52540">
    <property type="entry name" value="P-loop containing nucleoside triphosphate hydrolases"/>
    <property type="match status" value="1"/>
</dbReference>
<dbReference type="InterPro" id="IPR025662">
    <property type="entry name" value="Sigma_54_int_dom_ATP-bd_1"/>
</dbReference>
<keyword evidence="2" id="KW-0677">Repeat</keyword>
<feature type="repeat" description="WD" evidence="3">
    <location>
        <begin position="1147"/>
        <end position="1188"/>
    </location>
</feature>
<dbReference type="Pfam" id="PF00805">
    <property type="entry name" value="Pentapeptide"/>
    <property type="match status" value="1"/>
</dbReference>
<feature type="repeat" description="WD" evidence="3">
    <location>
        <begin position="1315"/>
        <end position="1347"/>
    </location>
</feature>
<feature type="repeat" description="WD" evidence="3">
    <location>
        <begin position="1231"/>
        <end position="1272"/>
    </location>
</feature>
<reference evidence="6 7" key="1">
    <citation type="journal article" date="2020" name="Fungal Divers.">
        <title>Resolving the Mortierellaceae phylogeny through synthesis of multi-gene phylogenetics and phylogenomics.</title>
        <authorList>
            <person name="Vandepol N."/>
            <person name="Liber J."/>
            <person name="Desiro A."/>
            <person name="Na H."/>
            <person name="Kennedy M."/>
            <person name="Barry K."/>
            <person name="Grigoriev I.V."/>
            <person name="Miller A.N."/>
            <person name="O'Donnell K."/>
            <person name="Stajich J.E."/>
            <person name="Bonito G."/>
        </authorList>
    </citation>
    <scope>NUCLEOTIDE SEQUENCE [LARGE SCALE GENOMIC DNA]</scope>
    <source>
        <strain evidence="6 7">AD045</strain>
    </source>
</reference>
<dbReference type="InterPro" id="IPR020472">
    <property type="entry name" value="WD40_PAC1"/>
</dbReference>
<keyword evidence="7" id="KW-1185">Reference proteome</keyword>
<dbReference type="Gene3D" id="2.130.10.10">
    <property type="entry name" value="YVTN repeat-like/Quinoprotein amine dehydrogenase"/>
    <property type="match status" value="3"/>
</dbReference>
<dbReference type="InterPro" id="IPR001646">
    <property type="entry name" value="5peptide_repeat"/>
</dbReference>
<keyword evidence="1 3" id="KW-0853">WD repeat</keyword>
<evidence type="ECO:0000256" key="1">
    <source>
        <dbReference type="ARBA" id="ARBA00022574"/>
    </source>
</evidence>
<dbReference type="InterPro" id="IPR036322">
    <property type="entry name" value="WD40_repeat_dom_sf"/>
</dbReference>
<feature type="repeat" description="WD" evidence="3">
    <location>
        <begin position="1189"/>
        <end position="1230"/>
    </location>
</feature>
<dbReference type="SUPFAM" id="SSF141571">
    <property type="entry name" value="Pentapeptide repeat-like"/>
    <property type="match status" value="1"/>
</dbReference>
<dbReference type="Proteomes" id="UP001194696">
    <property type="component" value="Unassembled WGS sequence"/>
</dbReference>
<dbReference type="SMART" id="SM00320">
    <property type="entry name" value="WD40"/>
    <property type="match status" value="7"/>
</dbReference>
<dbReference type="PROSITE" id="PS50294">
    <property type="entry name" value="WD_REPEATS_REGION"/>
    <property type="match status" value="6"/>
</dbReference>
<evidence type="ECO:0000313" key="6">
    <source>
        <dbReference type="EMBL" id="KAG0286702.1"/>
    </source>
</evidence>
<protein>
    <recommendedName>
        <fullName evidence="5">Arm-like repeat domain-containing protein</fullName>
    </recommendedName>
</protein>
<feature type="region of interest" description="Disordered" evidence="4">
    <location>
        <begin position="1"/>
        <end position="25"/>
    </location>
</feature>
<dbReference type="InterPro" id="IPR027417">
    <property type="entry name" value="P-loop_NTPase"/>
</dbReference>
<dbReference type="InterPro" id="IPR001680">
    <property type="entry name" value="WD40_rpt"/>
</dbReference>
<dbReference type="SUPFAM" id="SSF50978">
    <property type="entry name" value="WD40 repeat-like"/>
    <property type="match status" value="1"/>
</dbReference>
<dbReference type="EMBL" id="JAAAIM010000551">
    <property type="protein sequence ID" value="KAG0286702.1"/>
    <property type="molecule type" value="Genomic_DNA"/>
</dbReference>
<evidence type="ECO:0000259" key="5">
    <source>
        <dbReference type="Pfam" id="PF23948"/>
    </source>
</evidence>
<sequence>MTNHPLEQPNPITVNGEDGPASTQPLRKRDRFLKAFGFSKSETKVKIKTSNQSLTVQVPHHSVDLALADHIASEASFHSQSVVVSDAPEGRIMARLFPKNLPKPAIKADLPRLRERFEKTEQLVYCSTLLHRSQSLSSAIATVKKGDEAGLDESEKNSRQRLYDEDGITLDLNESEKVWVQALQEEPVEQYHLRWLITSVVEEFVKDDIKGSAVVAEAVILGPVLDRDTFRSLLSCFIKKLERATLLDINLLQGLVQLVEGAPSGHLEHDDLVRTLAVLRQCLKGTHKPSLEYLYQTVIAVSRLLDVMVNSMIKDLNRTEDHQPLTAILEELKDTKDPTLQFQVNYALQALQYVPDDESPLQAIMRFAGGVSLAALGVASIYKLDPANLFISLDTLRQAAGQSYEVTKSILEGMEASQRGRFGAMQSLLRGIRAGTKHEWYLTLLAARIFVQDGRLADFKRTILGEIAVDSLWSPVSRQHAVDFLGALFSNNANWQQHPDVKQWIFVILIQLSGHPDAVVKDHAASVLQVLDRDSISTLHTSYPFWNRLSLPEVSPLLVRVQMVPYVEHDLHVMVMRRLEETQLQVYIPPMAKANLQARDDDIFPLMTNVQEFLASNRRVMLILGDSGAGKSTFNKHLESLLLRTYKINDPIPLFVNLPAFEKPATDVMTEQLKEYNFSDAQILELKLHRKFVLICDGYDESQLAVNLHTTNKFNQPGQWDVKMVISCRTQYLGPDYRDRFVPQGSSHYNRPAFELFQEAVIAPFSKKQIQAYVEQYASLEPRTWTAQDYLDKLTTIPNLMDLVKNPFLLSLALEAIPGVTKDKQDPSTIRITRVQLYDTFVNHWLNVNKQRLQCIILSKEDRAALDQLLEAGFVTMGIEYSIKLASAIFSKQNGKAVVRYVHLKDKSTWKVEFFGSDPDIRLLRDSSPLARSGSYYQFLHRSMLEYFFSCAIVCPSHPEHENKVDPPVVLDSSDIQSLDPDCPLFSHNLLTEPSVVQFLSERVQENSDFKRQLLKVVEKSKSDTSMATAAANAMTILVRAGVTFHRYDFRHICIPGADLSGGQFDSAQFQGADLTNVDFGMSWLRKADFSNAQMQGVQFGELPYLREDKAVRACLHSPDGKMLAVGLGDGSVTVYNTLSWRLILKLSGHTDYTITLAFSPDSQRLVTGSEDSRMWIWDCNNGDALLFLGGHTAGVTSVAYSPCGKQVVSASWDGTVRLWNTTTGDALFVLEGHVGSVNGVRFTADGRRLVSGGHDGTIRFWDAETGAAGDVWELDRGRVQCLAISPDGLHVASGHSDGTLMLWNTSTGSAGHDLRGHTQIIMSVMFSANGQQVASAAFDSTVRLWDSLAGVLVAVFGSSSPIVDVSFAPNGLQLASADILDKIRLWDGSRLRSVI</sequence>
<evidence type="ECO:0000313" key="7">
    <source>
        <dbReference type="Proteomes" id="UP001194696"/>
    </source>
</evidence>
<comment type="caution">
    <text evidence="6">The sequence shown here is derived from an EMBL/GenBank/DDBJ whole genome shotgun (WGS) entry which is preliminary data.</text>
</comment>
<dbReference type="InterPro" id="IPR015943">
    <property type="entry name" value="WD40/YVTN_repeat-like_dom_sf"/>
</dbReference>
<dbReference type="PANTHER" id="PTHR19879">
    <property type="entry name" value="TRANSCRIPTION INITIATION FACTOR TFIID"/>
    <property type="match status" value="1"/>
</dbReference>
<dbReference type="Gene3D" id="3.40.50.300">
    <property type="entry name" value="P-loop containing nucleotide triphosphate hydrolases"/>
    <property type="match status" value="1"/>
</dbReference>
<dbReference type="Pfam" id="PF23948">
    <property type="entry name" value="ARM_5"/>
    <property type="match status" value="1"/>
</dbReference>
<dbReference type="PANTHER" id="PTHR19879:SF9">
    <property type="entry name" value="TRANSCRIPTION INITIATION FACTOR TFIID SUBUNIT 5"/>
    <property type="match status" value="1"/>
</dbReference>
<dbReference type="CDD" id="cd00200">
    <property type="entry name" value="WD40"/>
    <property type="match status" value="1"/>
</dbReference>
<evidence type="ECO:0000256" key="2">
    <source>
        <dbReference type="ARBA" id="ARBA00022737"/>
    </source>
</evidence>
<organism evidence="6 7">
    <name type="scientific">Linnemannia gamsii</name>
    <dbReference type="NCBI Taxonomy" id="64522"/>
    <lineage>
        <taxon>Eukaryota</taxon>
        <taxon>Fungi</taxon>
        <taxon>Fungi incertae sedis</taxon>
        <taxon>Mucoromycota</taxon>
        <taxon>Mortierellomycotina</taxon>
        <taxon>Mortierellomycetes</taxon>
        <taxon>Mortierellales</taxon>
        <taxon>Mortierellaceae</taxon>
        <taxon>Linnemannia</taxon>
    </lineage>
</organism>
<dbReference type="PRINTS" id="PR00320">
    <property type="entry name" value="GPROTEINBRPT"/>
</dbReference>
<evidence type="ECO:0000256" key="4">
    <source>
        <dbReference type="SAM" id="MobiDB-lite"/>
    </source>
</evidence>
<dbReference type="InterPro" id="IPR056251">
    <property type="entry name" value="Arm_rpt_dom"/>
</dbReference>
<name>A0ABQ7JWL7_9FUNG</name>
<feature type="repeat" description="WD" evidence="3">
    <location>
        <begin position="1273"/>
        <end position="1314"/>
    </location>
</feature>
<dbReference type="Gene3D" id="2.160.20.80">
    <property type="entry name" value="E3 ubiquitin-protein ligase SopA"/>
    <property type="match status" value="1"/>
</dbReference>
<evidence type="ECO:0000256" key="3">
    <source>
        <dbReference type="PROSITE-ProRule" id="PRU00221"/>
    </source>
</evidence>
<gene>
    <name evidence="6" type="ORF">BGZ96_009247</name>
</gene>
<dbReference type="Pfam" id="PF00400">
    <property type="entry name" value="WD40"/>
    <property type="match status" value="7"/>
</dbReference>
<proteinExistence type="predicted"/>
<accession>A0ABQ7JWL7</accession>
<dbReference type="PROSITE" id="PS00675">
    <property type="entry name" value="SIGMA54_INTERACT_1"/>
    <property type="match status" value="1"/>
</dbReference>
<feature type="repeat" description="WD" evidence="3">
    <location>
        <begin position="1356"/>
        <end position="1388"/>
    </location>
</feature>